<dbReference type="PROSITE" id="PS50943">
    <property type="entry name" value="HTH_CROC1"/>
    <property type="match status" value="1"/>
</dbReference>
<dbReference type="GO" id="GO:0003677">
    <property type="term" value="F:DNA binding"/>
    <property type="evidence" value="ECO:0007669"/>
    <property type="project" value="InterPro"/>
</dbReference>
<name>A0A142F1D1_9CAUD</name>
<feature type="domain" description="HTH cro/C1-type" evidence="1">
    <location>
        <begin position="28"/>
        <end position="76"/>
    </location>
</feature>
<organism evidence="2 3">
    <name type="scientific">Bacillus phage Shbh1</name>
    <dbReference type="NCBI Taxonomy" id="1796992"/>
    <lineage>
        <taxon>Viruses</taxon>
        <taxon>Duplodnaviria</taxon>
        <taxon>Heunggongvirae</taxon>
        <taxon>Uroviricota</taxon>
        <taxon>Caudoviricetes</taxon>
        <taxon>Herelleviridae</taxon>
        <taxon>Bastillevirinae</taxon>
        <taxon>Shalavirus</taxon>
        <taxon>Shalavirus Shbh1</taxon>
    </lineage>
</organism>
<dbReference type="Gene3D" id="1.10.260.40">
    <property type="entry name" value="lambda repressor-like DNA-binding domains"/>
    <property type="match status" value="1"/>
</dbReference>
<proteinExistence type="predicted"/>
<reference evidence="2 3" key="1">
    <citation type="submission" date="2016-01" db="EMBL/GenBank/DDBJ databases">
        <title>Isolation and characterization of bacteriophages from East Africa Rift Valley soda lakes.</title>
        <authorList>
            <person name="van Zyl L.J."/>
            <person name="Nemavhulani S."/>
            <person name="Cowan D.A."/>
            <person name="Trindade M.I."/>
        </authorList>
    </citation>
    <scope>NUCLEOTIDE SEQUENCE [LARGE SCALE GENOMIC DNA]</scope>
</reference>
<dbReference type="InterPro" id="IPR001387">
    <property type="entry name" value="Cro/C1-type_HTH"/>
</dbReference>
<evidence type="ECO:0000313" key="3">
    <source>
        <dbReference type="Proteomes" id="UP000201588"/>
    </source>
</evidence>
<dbReference type="Pfam" id="PF01381">
    <property type="entry name" value="HTH_3"/>
    <property type="match status" value="1"/>
</dbReference>
<accession>A0A142F1D1</accession>
<dbReference type="CDD" id="cd00093">
    <property type="entry name" value="HTH_XRE"/>
    <property type="match status" value="1"/>
</dbReference>
<dbReference type="Proteomes" id="UP000201588">
    <property type="component" value="Segment"/>
</dbReference>
<dbReference type="RefSeq" id="YP_009275278.1">
    <property type="nucleotide sequence ID" value="NC_030925.1"/>
</dbReference>
<dbReference type="SMART" id="SM00530">
    <property type="entry name" value="HTH_XRE"/>
    <property type="match status" value="1"/>
</dbReference>
<sequence>MKSFQDFRSDLAKEDPELFISLEIVGKLIAARDRHKISQRKLSELSGVPQKTISRIENGLDVPKMQTLIKLTDALDL</sequence>
<dbReference type="KEGG" id="vg:28799473"/>
<keyword evidence="3" id="KW-1185">Reference proteome</keyword>
<dbReference type="EMBL" id="KU640380">
    <property type="protein sequence ID" value="AMQ66588.1"/>
    <property type="molecule type" value="Genomic_DNA"/>
</dbReference>
<dbReference type="SUPFAM" id="SSF47413">
    <property type="entry name" value="lambda repressor-like DNA-binding domains"/>
    <property type="match status" value="1"/>
</dbReference>
<protein>
    <submittedName>
        <fullName evidence="2">Putative XRE family transcriptional regulator</fullName>
    </submittedName>
</protein>
<evidence type="ECO:0000259" key="1">
    <source>
        <dbReference type="PROSITE" id="PS50943"/>
    </source>
</evidence>
<dbReference type="InterPro" id="IPR010982">
    <property type="entry name" value="Lambda_DNA-bd_dom_sf"/>
</dbReference>
<dbReference type="GeneID" id="28799473"/>
<evidence type="ECO:0000313" key="2">
    <source>
        <dbReference type="EMBL" id="AMQ66588.1"/>
    </source>
</evidence>